<accession>A0A2P6RIK5</accession>
<dbReference type="GO" id="GO:0031418">
    <property type="term" value="F:L-ascorbic acid binding"/>
    <property type="evidence" value="ECO:0007669"/>
    <property type="project" value="UniProtKB-KW"/>
</dbReference>
<dbReference type="Pfam" id="PF03171">
    <property type="entry name" value="2OG-FeII_Oxy"/>
    <property type="match status" value="1"/>
</dbReference>
<gene>
    <name evidence="5" type="ORF">RchiOBHm_Chr2g0087251</name>
</gene>
<dbReference type="OMA" id="HRSNHEN"/>
<evidence type="ECO:0000313" key="6">
    <source>
        <dbReference type="Proteomes" id="UP000238479"/>
    </source>
</evidence>
<dbReference type="GO" id="GO:0009815">
    <property type="term" value="F:1-aminocyclopropane-1-carboxylate oxidase activity"/>
    <property type="evidence" value="ECO:0007669"/>
    <property type="project" value="UniProtKB-EC"/>
</dbReference>
<dbReference type="EMBL" id="PDCK01000040">
    <property type="protein sequence ID" value="PRQ46270.1"/>
    <property type="molecule type" value="Genomic_DNA"/>
</dbReference>
<keyword evidence="6" id="KW-1185">Reference proteome</keyword>
<evidence type="ECO:0000256" key="1">
    <source>
        <dbReference type="ARBA" id="ARBA00022723"/>
    </source>
</evidence>
<dbReference type="EC" id="1.14.17.4" evidence="5"/>
<keyword evidence="3" id="KW-0408">Iron</keyword>
<dbReference type="Gramene" id="PRQ46270">
    <property type="protein sequence ID" value="PRQ46270"/>
    <property type="gene ID" value="RchiOBHm_Chr2g0087251"/>
</dbReference>
<dbReference type="InterPro" id="IPR044861">
    <property type="entry name" value="IPNS-like_FE2OG_OXY"/>
</dbReference>
<sequence>MMGVLFKTMAKSLNSEENDFFTKLLGEVALMQARFNFYSAVFKSRSGLGVSAHIDRSGIRVLLQDKEVEGLQVLVDGKWDTVPIVPQAIVVNLSDQVQIMNNGIFKGPLHRVMKLSVALLNENQILILRLVQWRN</sequence>
<dbReference type="AlphaFoldDB" id="A0A2P6RIK5"/>
<name>A0A2P6RIK5_ROSCH</name>
<dbReference type="PROSITE" id="PS51471">
    <property type="entry name" value="FE2OG_OXY"/>
    <property type="match status" value="1"/>
</dbReference>
<proteinExistence type="predicted"/>
<evidence type="ECO:0000259" key="4">
    <source>
        <dbReference type="PROSITE" id="PS51471"/>
    </source>
</evidence>
<comment type="caution">
    <text evidence="5">The sequence shown here is derived from an EMBL/GenBank/DDBJ whole genome shotgun (WGS) entry which is preliminary data.</text>
</comment>
<dbReference type="Gene3D" id="2.60.120.330">
    <property type="entry name" value="B-lactam Antibiotic, Isopenicillin N Synthase, Chain"/>
    <property type="match status" value="1"/>
</dbReference>
<reference evidence="5 6" key="1">
    <citation type="journal article" date="2018" name="Nat. Genet.">
        <title>The Rosa genome provides new insights in the design of modern roses.</title>
        <authorList>
            <person name="Bendahmane M."/>
        </authorList>
    </citation>
    <scope>NUCLEOTIDE SEQUENCE [LARGE SCALE GENOMIC DNA]</scope>
    <source>
        <strain evidence="6">cv. Old Blush</strain>
    </source>
</reference>
<evidence type="ECO:0000256" key="3">
    <source>
        <dbReference type="ARBA" id="ARBA00023004"/>
    </source>
</evidence>
<dbReference type="InterPro" id="IPR050295">
    <property type="entry name" value="Plant_2OG-oxidoreductases"/>
</dbReference>
<keyword evidence="5" id="KW-0560">Oxidoreductase</keyword>
<keyword evidence="1" id="KW-0479">Metal-binding</keyword>
<dbReference type="InterPro" id="IPR005123">
    <property type="entry name" value="Oxoglu/Fe-dep_dioxygenase_dom"/>
</dbReference>
<organism evidence="5 6">
    <name type="scientific">Rosa chinensis</name>
    <name type="common">China rose</name>
    <dbReference type="NCBI Taxonomy" id="74649"/>
    <lineage>
        <taxon>Eukaryota</taxon>
        <taxon>Viridiplantae</taxon>
        <taxon>Streptophyta</taxon>
        <taxon>Embryophyta</taxon>
        <taxon>Tracheophyta</taxon>
        <taxon>Spermatophyta</taxon>
        <taxon>Magnoliopsida</taxon>
        <taxon>eudicotyledons</taxon>
        <taxon>Gunneridae</taxon>
        <taxon>Pentapetalae</taxon>
        <taxon>rosids</taxon>
        <taxon>fabids</taxon>
        <taxon>Rosales</taxon>
        <taxon>Rosaceae</taxon>
        <taxon>Rosoideae</taxon>
        <taxon>Rosoideae incertae sedis</taxon>
        <taxon>Rosa</taxon>
    </lineage>
</organism>
<dbReference type="OrthoDB" id="288590at2759"/>
<protein>
    <submittedName>
        <fullName evidence="5">Putative aminocyclopropanecarboxylate oxidase</fullName>
        <ecNumber evidence="5">1.14.17.4</ecNumber>
    </submittedName>
</protein>
<evidence type="ECO:0000256" key="2">
    <source>
        <dbReference type="ARBA" id="ARBA00022896"/>
    </source>
</evidence>
<dbReference type="InterPro" id="IPR027443">
    <property type="entry name" value="IPNS-like_sf"/>
</dbReference>
<feature type="domain" description="Fe2OG dioxygenase" evidence="4">
    <location>
        <begin position="29"/>
        <end position="135"/>
    </location>
</feature>
<dbReference type="Proteomes" id="UP000238479">
    <property type="component" value="Chromosome 2"/>
</dbReference>
<keyword evidence="2" id="KW-0847">Vitamin C</keyword>
<dbReference type="PANTHER" id="PTHR47991">
    <property type="entry name" value="OXOGLUTARATE/IRON-DEPENDENT DIOXYGENASE"/>
    <property type="match status" value="1"/>
</dbReference>
<dbReference type="GO" id="GO:0046872">
    <property type="term" value="F:metal ion binding"/>
    <property type="evidence" value="ECO:0007669"/>
    <property type="project" value="UniProtKB-KW"/>
</dbReference>
<dbReference type="SUPFAM" id="SSF51197">
    <property type="entry name" value="Clavaminate synthase-like"/>
    <property type="match status" value="1"/>
</dbReference>
<evidence type="ECO:0000313" key="5">
    <source>
        <dbReference type="EMBL" id="PRQ46270.1"/>
    </source>
</evidence>